<dbReference type="InterPro" id="IPR034453">
    <property type="entry name" value="MEI2-like_RRM1"/>
</dbReference>
<evidence type="ECO:0000313" key="6">
    <source>
        <dbReference type="EMBL" id="KAF6160099.1"/>
    </source>
</evidence>
<evidence type="ECO:0000259" key="5">
    <source>
        <dbReference type="PROSITE" id="PS50102"/>
    </source>
</evidence>
<evidence type="ECO:0000256" key="4">
    <source>
        <dbReference type="SAM" id="MobiDB-lite"/>
    </source>
</evidence>
<dbReference type="InterPro" id="IPR000504">
    <property type="entry name" value="RRM_dom"/>
</dbReference>
<organism evidence="6 7">
    <name type="scientific">Kingdonia uniflora</name>
    <dbReference type="NCBI Taxonomy" id="39325"/>
    <lineage>
        <taxon>Eukaryota</taxon>
        <taxon>Viridiplantae</taxon>
        <taxon>Streptophyta</taxon>
        <taxon>Embryophyta</taxon>
        <taxon>Tracheophyta</taxon>
        <taxon>Spermatophyta</taxon>
        <taxon>Magnoliopsida</taxon>
        <taxon>Ranunculales</taxon>
        <taxon>Circaeasteraceae</taxon>
        <taxon>Kingdonia</taxon>
    </lineage>
</organism>
<feature type="region of interest" description="Disordered" evidence="4">
    <location>
        <begin position="35"/>
        <end position="62"/>
    </location>
</feature>
<dbReference type="EMBL" id="JACGCM010001173">
    <property type="protein sequence ID" value="KAF6160099.1"/>
    <property type="molecule type" value="Genomic_DNA"/>
</dbReference>
<dbReference type="FunFam" id="3.30.70.330:FF:000063">
    <property type="entry name" value="MEI2-like protein 5 isoform 2"/>
    <property type="match status" value="1"/>
</dbReference>
<dbReference type="PROSITE" id="PS50102">
    <property type="entry name" value="RRM"/>
    <property type="match status" value="2"/>
</dbReference>
<dbReference type="PANTHER" id="PTHR23189">
    <property type="entry name" value="RNA RECOGNITION MOTIF-CONTAINING"/>
    <property type="match status" value="1"/>
</dbReference>
<dbReference type="InterPro" id="IPR035979">
    <property type="entry name" value="RBD_domain_sf"/>
</dbReference>
<name>A0A7J7MYR9_9MAGN</name>
<dbReference type="OrthoDB" id="417481at2759"/>
<feature type="region of interest" description="Disordered" evidence="4">
    <location>
        <begin position="410"/>
        <end position="439"/>
    </location>
</feature>
<dbReference type="SUPFAM" id="SSF54928">
    <property type="entry name" value="RNA-binding domain, RBD"/>
    <property type="match status" value="2"/>
</dbReference>
<feature type="compositionally biased region" description="Low complexity" evidence="4">
    <location>
        <begin position="420"/>
        <end position="431"/>
    </location>
</feature>
<dbReference type="GO" id="GO:0003723">
    <property type="term" value="F:RNA binding"/>
    <property type="evidence" value="ECO:0007669"/>
    <property type="project" value="UniProtKB-UniRule"/>
</dbReference>
<dbReference type="CDD" id="cd12524">
    <property type="entry name" value="RRM1_MEI2_like"/>
    <property type="match status" value="1"/>
</dbReference>
<dbReference type="GO" id="GO:0045927">
    <property type="term" value="P:positive regulation of growth"/>
    <property type="evidence" value="ECO:0007669"/>
    <property type="project" value="UniProtKB-ARBA"/>
</dbReference>
<feature type="region of interest" description="Disordered" evidence="4">
    <location>
        <begin position="862"/>
        <end position="921"/>
    </location>
</feature>
<dbReference type="Pfam" id="PF00076">
    <property type="entry name" value="RRM_1"/>
    <property type="match status" value="2"/>
</dbReference>
<dbReference type="Pfam" id="PF04059">
    <property type="entry name" value="RRM_2"/>
    <property type="match status" value="1"/>
</dbReference>
<proteinExistence type="predicted"/>
<feature type="compositionally biased region" description="Polar residues" evidence="4">
    <location>
        <begin position="900"/>
        <end position="921"/>
    </location>
</feature>
<keyword evidence="7" id="KW-1185">Reference proteome</keyword>
<evidence type="ECO:0000256" key="2">
    <source>
        <dbReference type="ARBA" id="ARBA00022884"/>
    </source>
</evidence>
<evidence type="ECO:0000256" key="1">
    <source>
        <dbReference type="ARBA" id="ARBA00022737"/>
    </source>
</evidence>
<feature type="compositionally biased region" description="Polar residues" evidence="4">
    <location>
        <begin position="35"/>
        <end position="44"/>
    </location>
</feature>
<feature type="domain" description="RRM" evidence="5">
    <location>
        <begin position="323"/>
        <end position="396"/>
    </location>
</feature>
<reference evidence="6 7" key="1">
    <citation type="journal article" date="2020" name="IScience">
        <title>Genome Sequencing of the Endangered Kingdonia uniflora (Circaeasteraceae, Ranunculales) Reveals Potential Mechanisms of Evolutionary Specialization.</title>
        <authorList>
            <person name="Sun Y."/>
            <person name="Deng T."/>
            <person name="Zhang A."/>
            <person name="Moore M.J."/>
            <person name="Landis J.B."/>
            <person name="Lin N."/>
            <person name="Zhang H."/>
            <person name="Zhang X."/>
            <person name="Huang J."/>
            <person name="Zhang X."/>
            <person name="Sun H."/>
            <person name="Wang H."/>
        </authorList>
    </citation>
    <scope>NUCLEOTIDE SEQUENCE [LARGE SCALE GENOMIC DNA]</scope>
    <source>
        <strain evidence="6">TB1705</strain>
        <tissue evidence="6">Leaf</tissue>
    </source>
</reference>
<protein>
    <recommendedName>
        <fullName evidence="5">RRM domain-containing protein</fullName>
    </recommendedName>
</protein>
<accession>A0A7J7MYR9</accession>
<dbReference type="Proteomes" id="UP000541444">
    <property type="component" value="Unassembled WGS sequence"/>
</dbReference>
<feature type="domain" description="RRM" evidence="5">
    <location>
        <begin position="238"/>
        <end position="311"/>
    </location>
</feature>
<dbReference type="InterPro" id="IPR012677">
    <property type="entry name" value="Nucleotide-bd_a/b_plait_sf"/>
</dbReference>
<dbReference type="GO" id="GO:0045836">
    <property type="term" value="P:positive regulation of meiotic nuclear division"/>
    <property type="evidence" value="ECO:0007669"/>
    <property type="project" value="UniProtKB-ARBA"/>
</dbReference>
<evidence type="ECO:0000313" key="7">
    <source>
        <dbReference type="Proteomes" id="UP000541444"/>
    </source>
</evidence>
<gene>
    <name evidence="6" type="ORF">GIB67_018879</name>
</gene>
<dbReference type="SMART" id="SM00360">
    <property type="entry name" value="RRM"/>
    <property type="match status" value="2"/>
</dbReference>
<dbReference type="Gene3D" id="3.30.70.330">
    <property type="match status" value="2"/>
</dbReference>
<dbReference type="AlphaFoldDB" id="A0A7J7MYR9"/>
<evidence type="ECO:0000256" key="3">
    <source>
        <dbReference type="PROSITE-ProRule" id="PRU00176"/>
    </source>
</evidence>
<comment type="caution">
    <text evidence="6">The sequence shown here is derived from an EMBL/GenBank/DDBJ whole genome shotgun (WGS) entry which is preliminary data.</text>
</comment>
<sequence>MSLINMLCITRLKAYHILLQCSLFPVGADDTSLTSGNRSFSSSPLEKPAPIGAHSGREQQPKFGVQPHVIGAERMSKMSVTSWGDHDLGARSNISVRQASYVLGNSKVNIESQYENNLFSSSLSDLFSKKMSLSSNDVLFGHSVDAVTASHYEEEEPFQSLEEIEAQTIGNLLPDEDDLLSGVIDGMEYFAQPHSGDDLEDFDLFSSGGGLELEGDDGLDSKNSSMVGEHPYGEHPSRTLFVRNINSNIEDSELKVLFEQFGDIRTLYTACKHRGFVMISYYDIRAARNAMRTLQNKPLRRRKLDIHYSIPKDNPSDKDINQGTLVVFNLDFSVSNEDLRQIFGVYGEIKEIRETPHKRHHKFVEFYDVRAAEVALRALNKSDIAGKRIKLEPSRPGGARRCGVQQFSLEMENEESSACQQQGSSPNNSPPGGFGGSISHESITSIYMENGSVVGVPSSPFLENEFHHALSPSIPQSLPSPSIVGSSMNQTGLSEPKYALGQMEFGFQRMPSYHPHSLPDFHHNGLASSLPFSSPGTITSGAVNIRPIPLEGTDNRHLHRVGSNGHSFDVNEVGNGNCPLHGHQYMWNSSNSFHPHPPSPMMWPNSPSFVNGIQTHPSQQLHGLPRAPSSHMLNTVLPIHHHHHHVGSAPAVNPSLWERRHGYGGETHDASGFHPGSLGSNGFSGNTALHHLEFSPHNIYPRVGSNSVDPSNPGLHSPQQRCDIFPGRNPMISMPNSFDYTLIERVRNRRNDVGSSTTDNKKQYELDIDRIMHGEDNRTTLMIKNIPNKYNKCNVGYAFINMVNPLQIVPFYQAFNGKKWEKFNSEKVASLAYARIQGKSALIAHFQNSSLMNEDKRCRPILFHSDGPNAGDQEPFPMGVNIRTRPGKARAHSSEENHLGSPSTSVNGDESTDSSSGSAKD</sequence>
<keyword evidence="1" id="KW-0677">Repeat</keyword>
<keyword evidence="2 3" id="KW-0694">RNA-binding</keyword>
<dbReference type="FunFam" id="3.30.70.330:FF:000101">
    <property type="entry name" value="Protein MEI2-like 1"/>
    <property type="match status" value="1"/>
</dbReference>
<dbReference type="CDD" id="cd12529">
    <property type="entry name" value="RRM2_MEI2_like"/>
    <property type="match status" value="1"/>
</dbReference>
<dbReference type="InterPro" id="IPR007201">
    <property type="entry name" value="Mei2-like_Rrm_C"/>
</dbReference>